<comment type="cofactor">
    <cofactor evidence="2">
        <name>Mg(2+)</name>
        <dbReference type="ChEBI" id="CHEBI:18420"/>
    </cofactor>
</comment>
<keyword evidence="7" id="KW-0460">Magnesium</keyword>
<evidence type="ECO:0008006" key="13">
    <source>
        <dbReference type="Google" id="ProtNLM"/>
    </source>
</evidence>
<feature type="region of interest" description="Disordered" evidence="8">
    <location>
        <begin position="1"/>
        <end position="22"/>
    </location>
</feature>
<gene>
    <name evidence="11" type="ORF">PCOR1329_LOCUS82102</name>
</gene>
<evidence type="ECO:0000256" key="3">
    <source>
        <dbReference type="ARBA" id="ARBA00004496"/>
    </source>
</evidence>
<feature type="non-terminal residue" evidence="11">
    <location>
        <position position="1"/>
    </location>
</feature>
<dbReference type="SUPFAM" id="SSF81301">
    <property type="entry name" value="Nucleotidyltransferase"/>
    <property type="match status" value="1"/>
</dbReference>
<accession>A0ABN9Y6A5</accession>
<organism evidence="11 12">
    <name type="scientific">Prorocentrum cordatum</name>
    <dbReference type="NCBI Taxonomy" id="2364126"/>
    <lineage>
        <taxon>Eukaryota</taxon>
        <taxon>Sar</taxon>
        <taxon>Alveolata</taxon>
        <taxon>Dinophyceae</taxon>
        <taxon>Prorocentrales</taxon>
        <taxon>Prorocentraceae</taxon>
        <taxon>Prorocentrum</taxon>
    </lineage>
</organism>
<sequence>GGAVGGAPHAARAADGRGGDSEGNEVAAAIVARIRRARDALELTGEITPFGSHVNGLRTATSDCDLAYSLEEGGAKPIVVLQRFASELPKHGFTGIITVFQASVPLVKAIDESGVEVDLCIGNQLGIRNSKLVGAYCGLDPRVAEVGRSVKQWAKSMELVGSSDGHLNSYAFTLMTLFYLMKRRPPVLPNLQEPEPKWALKRGADEQGSQERKKLPTQIGGSGTKQQLLERMIKVLAALALTQEAELREQIAAVYHTFLIPAASPIASAMKRAGQEYHAHAKQLKANGGQDGGCGGHDILGPPFLHVFKALVKAAHETADLNQTHCETIEAFWTNQVLKEDLHSLAEQIRLGRIKAAVCSAIKTGNGVKKIGPPPRGPLARDASKLLEELNNLSCDAWSFKAPGRFGEREGTGYGGEWAGVEGSKARGLCRQAHAWAIHAPWRLQASAMQQRVNMNGCHLDADKTSRMIALASAGSCEAARGIGRPGRVRARRLQEARVPGPATGLDGALRAEPKDRVRGASEGPECAGKVENGNAHMGPPRAHSRAAFFDELAHLIYHLRAATRVAITNSGGDAIAGAPPRTALGRRPRNYLRDRIANVRTCSYWKWRLWHPAPVDQDWGERFVTSASRDLGGHQDLCERYEIRDRRYYEHKCSRADRWGREIPWDCRFWEEISLIPKSQNTETVDELLQGFFEYYSSGAFDWREHAVSVRLAMTDMDPALKSRLYSPSQPEQWYIEDPFDLRHNLASQCSRGGRARIMDKIGETLRSMSTGANPRAGFEVREAFLAFNSENDRRWVTWRDEVGHHSGLFGPSRRVHKLNETYVGEWQLRFLLCSSKEGPEPRVRDEPPEDAQKVETYEERKVEPRATHRLDEAEKTAEDAGEEVRRGLRVAQNRTEWDVLIERAQALGVDWEECMGEKLLLAFRGRSAEDGGPSPGSVSPAIGFSAAPGVGADVELTGLVEDAEEKTPTAFQ</sequence>
<comment type="subcellular location">
    <subcellularLocation>
        <location evidence="3">Cytoplasm</location>
    </subcellularLocation>
</comment>
<dbReference type="Gene3D" id="3.30.460.10">
    <property type="entry name" value="Beta Polymerase, domain 2"/>
    <property type="match status" value="1"/>
</dbReference>
<reference evidence="11" key="1">
    <citation type="submission" date="2023-10" db="EMBL/GenBank/DDBJ databases">
        <authorList>
            <person name="Chen Y."/>
            <person name="Shah S."/>
            <person name="Dougan E. K."/>
            <person name="Thang M."/>
            <person name="Chan C."/>
        </authorList>
    </citation>
    <scope>NUCLEOTIDE SEQUENCE [LARGE SCALE GENOMIC DNA]</scope>
</reference>
<dbReference type="Pfam" id="PF03828">
    <property type="entry name" value="PAP_assoc"/>
    <property type="match status" value="1"/>
</dbReference>
<dbReference type="EMBL" id="CAUYUJ010021772">
    <property type="protein sequence ID" value="CAK0906941.1"/>
    <property type="molecule type" value="Genomic_DNA"/>
</dbReference>
<dbReference type="InterPro" id="IPR002058">
    <property type="entry name" value="PAP_assoc"/>
</dbReference>
<dbReference type="Proteomes" id="UP001189429">
    <property type="component" value="Unassembled WGS sequence"/>
</dbReference>
<evidence type="ECO:0000256" key="7">
    <source>
        <dbReference type="ARBA" id="ARBA00022842"/>
    </source>
</evidence>
<keyword evidence="6" id="KW-0479">Metal-binding</keyword>
<dbReference type="InterPro" id="IPR054708">
    <property type="entry name" value="MTPAP-like_central"/>
</dbReference>
<keyword evidence="4" id="KW-0963">Cytoplasm</keyword>
<evidence type="ECO:0000259" key="10">
    <source>
        <dbReference type="Pfam" id="PF22600"/>
    </source>
</evidence>
<dbReference type="Gene3D" id="1.10.1410.10">
    <property type="match status" value="2"/>
</dbReference>
<comment type="caution">
    <text evidence="11">The sequence shown here is derived from an EMBL/GenBank/DDBJ whole genome shotgun (WGS) entry which is preliminary data.</text>
</comment>
<feature type="domain" description="Poly(A) RNA polymerase mitochondrial-like central palm" evidence="10">
    <location>
        <begin position="46"/>
        <end position="137"/>
    </location>
</feature>
<proteinExistence type="predicted"/>
<evidence type="ECO:0000259" key="9">
    <source>
        <dbReference type="Pfam" id="PF03828"/>
    </source>
</evidence>
<evidence type="ECO:0000256" key="2">
    <source>
        <dbReference type="ARBA" id="ARBA00001946"/>
    </source>
</evidence>
<feature type="region of interest" description="Disordered" evidence="8">
    <location>
        <begin position="191"/>
        <end position="221"/>
    </location>
</feature>
<dbReference type="PANTHER" id="PTHR12271">
    <property type="entry name" value="POLY A POLYMERASE CID PAP -RELATED"/>
    <property type="match status" value="1"/>
</dbReference>
<comment type="cofactor">
    <cofactor evidence="1">
        <name>Mn(2+)</name>
        <dbReference type="ChEBI" id="CHEBI:29035"/>
    </cofactor>
</comment>
<evidence type="ECO:0000313" key="12">
    <source>
        <dbReference type="Proteomes" id="UP001189429"/>
    </source>
</evidence>
<name>A0ABN9Y6A5_9DINO</name>
<evidence type="ECO:0000256" key="1">
    <source>
        <dbReference type="ARBA" id="ARBA00001936"/>
    </source>
</evidence>
<evidence type="ECO:0000256" key="6">
    <source>
        <dbReference type="ARBA" id="ARBA00022723"/>
    </source>
</evidence>
<dbReference type="InterPro" id="IPR043519">
    <property type="entry name" value="NT_sf"/>
</dbReference>
<keyword evidence="12" id="KW-1185">Reference proteome</keyword>
<dbReference type="CDD" id="cd05402">
    <property type="entry name" value="NT_PAP_TUTase"/>
    <property type="match status" value="1"/>
</dbReference>
<keyword evidence="5" id="KW-0808">Transferase</keyword>
<feature type="region of interest" description="Disordered" evidence="8">
    <location>
        <begin position="839"/>
        <end position="882"/>
    </location>
</feature>
<dbReference type="PANTHER" id="PTHR12271:SF40">
    <property type="entry name" value="POLY(A) RNA POLYMERASE GLD2"/>
    <property type="match status" value="1"/>
</dbReference>
<dbReference type="SUPFAM" id="SSF81631">
    <property type="entry name" value="PAP/OAS1 substrate-binding domain"/>
    <property type="match status" value="1"/>
</dbReference>
<evidence type="ECO:0000256" key="4">
    <source>
        <dbReference type="ARBA" id="ARBA00022490"/>
    </source>
</evidence>
<evidence type="ECO:0000256" key="8">
    <source>
        <dbReference type="SAM" id="MobiDB-lite"/>
    </source>
</evidence>
<feature type="compositionally biased region" description="Basic and acidic residues" evidence="8">
    <location>
        <begin position="194"/>
        <end position="214"/>
    </location>
</feature>
<evidence type="ECO:0000256" key="5">
    <source>
        <dbReference type="ARBA" id="ARBA00022679"/>
    </source>
</evidence>
<feature type="region of interest" description="Disordered" evidence="8">
    <location>
        <begin position="516"/>
        <end position="540"/>
    </location>
</feature>
<dbReference type="Pfam" id="PF22600">
    <property type="entry name" value="MTPAP-like_central"/>
    <property type="match status" value="1"/>
</dbReference>
<feature type="compositionally biased region" description="Low complexity" evidence="8">
    <location>
        <begin position="1"/>
        <end position="11"/>
    </location>
</feature>
<evidence type="ECO:0000313" key="11">
    <source>
        <dbReference type="EMBL" id="CAK0906941.1"/>
    </source>
</evidence>
<protein>
    <recommendedName>
        <fullName evidence="13">Polynucleotide adenylyltransferase</fullName>
    </recommendedName>
</protein>
<feature type="domain" description="PAP-associated" evidence="9">
    <location>
        <begin position="688"/>
        <end position="745"/>
    </location>
</feature>